<evidence type="ECO:0000313" key="1">
    <source>
        <dbReference type="EMBL" id="REH29465.1"/>
    </source>
</evidence>
<dbReference type="Proteomes" id="UP000256269">
    <property type="component" value="Unassembled WGS sequence"/>
</dbReference>
<keyword evidence="2" id="KW-1185">Reference proteome</keyword>
<dbReference type="InterPro" id="IPR032466">
    <property type="entry name" value="Metal_Hydrolase"/>
</dbReference>
<sequence>MSGELLIRSVRPWPSASELPAVDVLCLDGRIDQIGVGLAAPDGTPVVDGKGGVLLPSFVDAHGSLDALRPGVTMIRVPVPVAEIEDALSRREQLLSRVEVQLVAVAPNGAITGMDALDAALQAGADLVGGVDPARVDRDPVRHLDVVFGLADKHQCGVDIQLDDPGELGAFEIELICARTSALDMRGRVAITHASSLSTVDPDRQDELIDRLAESDVAVIATKPLPLRKLRWGGVRVGIGGCDVWALAEAEGYTADPMIEMCADTATRGGAAVLGERDHGLVEGDRAEFVVLPGETVAEVIRERREPTVVVHQGQVVG</sequence>
<dbReference type="SUPFAM" id="SSF51338">
    <property type="entry name" value="Composite domain of metallo-dependent hydrolases"/>
    <property type="match status" value="1"/>
</dbReference>
<keyword evidence="1" id="KW-0378">Hydrolase</keyword>
<protein>
    <submittedName>
        <fullName evidence="1">Cytosine/adenosine deaminase-related metal-dependent hydrolase</fullName>
    </submittedName>
</protein>
<dbReference type="Gene3D" id="3.20.20.140">
    <property type="entry name" value="Metal-dependent hydrolases"/>
    <property type="match status" value="1"/>
</dbReference>
<reference evidence="1 2" key="1">
    <citation type="submission" date="2018-08" db="EMBL/GenBank/DDBJ databases">
        <title>Genomic Encyclopedia of Archaeal and Bacterial Type Strains, Phase II (KMG-II): from individual species to whole genera.</title>
        <authorList>
            <person name="Goeker M."/>
        </authorList>
    </citation>
    <scope>NUCLEOTIDE SEQUENCE [LARGE SCALE GENOMIC DNA]</scope>
    <source>
        <strain evidence="1 2">DSM 45791</strain>
    </source>
</reference>
<dbReference type="OrthoDB" id="3366604at2"/>
<dbReference type="AlphaFoldDB" id="A0A3E0GVJ3"/>
<accession>A0A3E0GVJ3</accession>
<gene>
    <name evidence="1" type="ORF">BCF44_12580</name>
</gene>
<dbReference type="InterPro" id="IPR052349">
    <property type="entry name" value="Metallo-hydrolase_Enzymes"/>
</dbReference>
<comment type="caution">
    <text evidence="1">The sequence shown here is derived from an EMBL/GenBank/DDBJ whole genome shotgun (WGS) entry which is preliminary data.</text>
</comment>
<dbReference type="EMBL" id="QUNO01000025">
    <property type="protein sequence ID" value="REH29465.1"/>
    <property type="molecule type" value="Genomic_DNA"/>
</dbReference>
<dbReference type="Gene3D" id="2.30.40.10">
    <property type="entry name" value="Urease, subunit C, domain 1"/>
    <property type="match status" value="1"/>
</dbReference>
<dbReference type="InterPro" id="IPR011059">
    <property type="entry name" value="Metal-dep_hydrolase_composite"/>
</dbReference>
<proteinExistence type="predicted"/>
<dbReference type="GO" id="GO:0016814">
    <property type="term" value="F:hydrolase activity, acting on carbon-nitrogen (but not peptide) bonds, in cyclic amidines"/>
    <property type="evidence" value="ECO:0007669"/>
    <property type="project" value="TreeGrafter"/>
</dbReference>
<dbReference type="SUPFAM" id="SSF51556">
    <property type="entry name" value="Metallo-dependent hydrolases"/>
    <property type="match status" value="1"/>
</dbReference>
<name>A0A3E0GVJ3_9PSEU</name>
<organism evidence="1 2">
    <name type="scientific">Kutzneria buriramensis</name>
    <dbReference type="NCBI Taxonomy" id="1045776"/>
    <lineage>
        <taxon>Bacteria</taxon>
        <taxon>Bacillati</taxon>
        <taxon>Actinomycetota</taxon>
        <taxon>Actinomycetes</taxon>
        <taxon>Pseudonocardiales</taxon>
        <taxon>Pseudonocardiaceae</taxon>
        <taxon>Kutzneria</taxon>
    </lineage>
</organism>
<dbReference type="RefSeq" id="WP_116181299.1">
    <property type="nucleotide sequence ID" value="NZ_CP144375.1"/>
</dbReference>
<dbReference type="PANTHER" id="PTHR32027">
    <property type="entry name" value="CYTOSINE DEAMINASE"/>
    <property type="match status" value="1"/>
</dbReference>
<evidence type="ECO:0000313" key="2">
    <source>
        <dbReference type="Proteomes" id="UP000256269"/>
    </source>
</evidence>
<dbReference type="PANTHER" id="PTHR32027:SF9">
    <property type="entry name" value="BLL3847 PROTEIN"/>
    <property type="match status" value="1"/>
</dbReference>